<keyword evidence="2" id="KW-1185">Reference proteome</keyword>
<reference evidence="1 2" key="1">
    <citation type="submission" date="2024-01" db="EMBL/GenBank/DDBJ databases">
        <authorList>
            <person name="Alioto T."/>
            <person name="Alioto T."/>
            <person name="Gomez Garrido J."/>
        </authorList>
    </citation>
    <scope>NUCLEOTIDE SEQUENCE [LARGE SCALE GENOMIC DNA]</scope>
</reference>
<sequence>MIGSRTSDPSRPLFTSSGLPDRRRVLFLKKTQRQQERRESLSSSSLSPSSLSYHAIFERKGYNKHRQRYNHALADSRLDREREREESSLRYTTDTLGALAEDSNLYMTSRFIHLHRYSCYNDAENGGSSL</sequence>
<dbReference type="AlphaFoldDB" id="A0AAV1QJ88"/>
<evidence type="ECO:0000313" key="2">
    <source>
        <dbReference type="Proteomes" id="UP001314229"/>
    </source>
</evidence>
<proteinExistence type="predicted"/>
<protein>
    <submittedName>
        <fullName evidence="1">Uncharacterized protein</fullName>
    </submittedName>
</protein>
<name>A0AAV1QJ88_SCOSC</name>
<organism evidence="1 2">
    <name type="scientific">Scomber scombrus</name>
    <name type="common">Atlantic mackerel</name>
    <name type="synonym">Scomber vernalis</name>
    <dbReference type="NCBI Taxonomy" id="13677"/>
    <lineage>
        <taxon>Eukaryota</taxon>
        <taxon>Metazoa</taxon>
        <taxon>Chordata</taxon>
        <taxon>Craniata</taxon>
        <taxon>Vertebrata</taxon>
        <taxon>Euteleostomi</taxon>
        <taxon>Actinopterygii</taxon>
        <taxon>Neopterygii</taxon>
        <taxon>Teleostei</taxon>
        <taxon>Neoteleostei</taxon>
        <taxon>Acanthomorphata</taxon>
        <taxon>Pelagiaria</taxon>
        <taxon>Scombriformes</taxon>
        <taxon>Scombridae</taxon>
        <taxon>Scomber</taxon>
    </lineage>
</organism>
<dbReference type="EMBL" id="CAWUFR010001233">
    <property type="protein sequence ID" value="CAK6983210.1"/>
    <property type="molecule type" value="Genomic_DNA"/>
</dbReference>
<evidence type="ECO:0000313" key="1">
    <source>
        <dbReference type="EMBL" id="CAK6983210.1"/>
    </source>
</evidence>
<dbReference type="Proteomes" id="UP001314229">
    <property type="component" value="Unassembled WGS sequence"/>
</dbReference>
<comment type="caution">
    <text evidence="1">The sequence shown here is derived from an EMBL/GenBank/DDBJ whole genome shotgun (WGS) entry which is preliminary data.</text>
</comment>
<accession>A0AAV1QJ88</accession>
<gene>
    <name evidence="1" type="ORF">FSCOSCO3_A021047</name>
</gene>